<accession>A0A1J1JIF9</accession>
<gene>
    <name evidence="2" type="ORF">PLAM_3189</name>
</gene>
<evidence type="ECO:0000256" key="1">
    <source>
        <dbReference type="SAM" id="MobiDB-lite"/>
    </source>
</evidence>
<feature type="region of interest" description="Disordered" evidence="1">
    <location>
        <begin position="68"/>
        <end position="88"/>
    </location>
</feature>
<dbReference type="AlphaFoldDB" id="A0A1J1JIF9"/>
<proteinExistence type="predicted"/>
<protein>
    <submittedName>
        <fullName evidence="2">Uncharacterized protein</fullName>
    </submittedName>
</protein>
<evidence type="ECO:0000313" key="2">
    <source>
        <dbReference type="EMBL" id="CUM61155.1"/>
    </source>
</evidence>
<organism evidence="2">
    <name type="scientific">Planktothrix agardhii</name>
    <name type="common">Oscillatoria agardhii</name>
    <dbReference type="NCBI Taxonomy" id="1160"/>
    <lineage>
        <taxon>Bacteria</taxon>
        <taxon>Bacillati</taxon>
        <taxon>Cyanobacteriota</taxon>
        <taxon>Cyanophyceae</taxon>
        <taxon>Oscillatoriophycideae</taxon>
        <taxon>Oscillatoriales</taxon>
        <taxon>Microcoleaceae</taxon>
        <taxon>Planktothrix</taxon>
    </lineage>
</organism>
<dbReference type="EMBL" id="LO018304">
    <property type="protein sequence ID" value="CUM61155.1"/>
    <property type="molecule type" value="Genomic_DNA"/>
</dbReference>
<reference evidence="2" key="1">
    <citation type="submission" date="2015-09" db="EMBL/GenBank/DDBJ databases">
        <authorList>
            <person name="Jackson K.R."/>
            <person name="Lunt B.L."/>
            <person name="Fisher J.N.B."/>
            <person name="Gardner A.V."/>
            <person name="Bailey M.E."/>
            <person name="Deus L.M."/>
            <person name="Earl A.S."/>
            <person name="Gibby P.D."/>
            <person name="Hartmann K.A."/>
            <person name="Liu J.E."/>
            <person name="Manci A.M."/>
            <person name="Nielsen D.A."/>
            <person name="Solomon M.B."/>
            <person name="Breakwell D.P."/>
            <person name="Burnett S.H."/>
            <person name="Grose J.H."/>
        </authorList>
    </citation>
    <scope>NUCLEOTIDE SEQUENCE</scope>
    <source>
        <strain evidence="2">7805</strain>
    </source>
</reference>
<name>A0A1J1JIF9_PLAAG</name>
<dbReference type="RefSeq" id="WP_233423040.1">
    <property type="nucleotide sequence ID" value="NZ_CAJCFV010000093.1"/>
</dbReference>
<sequence length="88" mass="9904">MIFWVSTSDHTFERKSRPQVGEGYFSGDTSKLQIAELFQYVVTHAHYPATNSFCTGTDSEENKIARPKELPSTAGSLHKGLYNHPQKT</sequence>